<gene>
    <name evidence="3" type="ORF">C1O12_17335</name>
    <name evidence="4" type="ORF">DL189_07010</name>
</gene>
<proteinExistence type="predicted"/>
<reference evidence="3 5" key="1">
    <citation type="submission" date="2018-01" db="EMBL/GenBank/DDBJ databases">
        <title>Geographic spread and resistance mechanisms of dominant carbapenem-resistant Enterobacter cloacae complex clones ST171 and ST78.</title>
        <authorList>
            <person name="Gomez-Simmonds A."/>
            <person name="Annavajhala M.K."/>
            <person name="Wang Z."/>
            <person name="Macesic N."/>
            <person name="Hu Y."/>
            <person name="Giddins M.J."/>
            <person name="O'Malley A."/>
            <person name="Toussaint N.C."/>
            <person name="Whittier S."/>
            <person name="Torres V.J."/>
            <person name="Uhlemann A.-C."/>
        </authorList>
    </citation>
    <scope>NUCLEOTIDE SEQUENCE [LARGE SCALE GENOMIC DNA]</scope>
    <source>
        <strain evidence="3 5">78</strain>
    </source>
</reference>
<reference evidence="4 6" key="2">
    <citation type="submission" date="2018-05" db="EMBL/GenBank/DDBJ databases">
        <title>Evaluation of testing and processing parameters for the GenePOC Carba assay.</title>
        <authorList>
            <person name="Walsh T.R."/>
        </authorList>
    </citation>
    <scope>NUCLEOTIDE SEQUENCE [LARGE SCALE GENOMIC DNA]</scope>
    <source>
        <strain evidence="4 6">PECIMP</strain>
    </source>
</reference>
<evidence type="ECO:0000256" key="1">
    <source>
        <dbReference type="SAM" id="SignalP"/>
    </source>
</evidence>
<evidence type="ECO:0000259" key="2">
    <source>
        <dbReference type="Pfam" id="PF00419"/>
    </source>
</evidence>
<protein>
    <submittedName>
        <fullName evidence="3">Fimbrial protein</fullName>
    </submittedName>
</protein>
<accession>A0A155A573</accession>
<dbReference type="SUPFAM" id="SSF49401">
    <property type="entry name" value="Bacterial adhesins"/>
    <property type="match status" value="1"/>
</dbReference>
<dbReference type="Proteomes" id="UP000246375">
    <property type="component" value="Unassembled WGS sequence"/>
</dbReference>
<dbReference type="Gene3D" id="2.60.40.1090">
    <property type="entry name" value="Fimbrial-type adhesion domain"/>
    <property type="match status" value="1"/>
</dbReference>
<dbReference type="InterPro" id="IPR008966">
    <property type="entry name" value="Adhesion_dom_sf"/>
</dbReference>
<feature type="chain" id="PRO_5014248775" evidence="1">
    <location>
        <begin position="24"/>
        <end position="186"/>
    </location>
</feature>
<feature type="domain" description="Fimbrial-type adhesion" evidence="2">
    <location>
        <begin position="31"/>
        <end position="185"/>
    </location>
</feature>
<dbReference type="InterPro" id="IPR036937">
    <property type="entry name" value="Adhesion_dom_fimbrial_sf"/>
</dbReference>
<dbReference type="EMBL" id="QHMI01000004">
    <property type="protein sequence ID" value="PXB42044.1"/>
    <property type="molecule type" value="Genomic_DNA"/>
</dbReference>
<dbReference type="GeneID" id="99707537"/>
<dbReference type="InterPro" id="IPR000259">
    <property type="entry name" value="Adhesion_dom_fimbrial"/>
</dbReference>
<dbReference type="AlphaFoldDB" id="A0A155A573"/>
<comment type="caution">
    <text evidence="3">The sequence shown here is derived from an EMBL/GenBank/DDBJ whole genome shotgun (WGS) entry which is preliminary data.</text>
</comment>
<dbReference type="Proteomes" id="UP000244004">
    <property type="component" value="Unassembled WGS sequence"/>
</dbReference>
<sequence length="186" mass="19305">MYMGKKLLLAAAMAGIVSGSAFAEDQGSGKIKFKGVVIDAPCSIAPDSVDKEVDLGEVTTAVINANKKSTPVPVDINLENCQLDDPADETDTPITKVDVTFTSAATDATDTSLMSNTYASGAQNVGVRLLDNAEAAITLGESNEVELLAGSTTQTLHFKAVMEVPTGKTATAGQVEATANYVLLYK</sequence>
<accession>A0A145XEL3</accession>
<name>A0A155A573_9ENTR</name>
<dbReference type="GO" id="GO:0009289">
    <property type="term" value="C:pilus"/>
    <property type="evidence" value="ECO:0007669"/>
    <property type="project" value="InterPro"/>
</dbReference>
<evidence type="ECO:0000313" key="3">
    <source>
        <dbReference type="EMBL" id="PTX90033.1"/>
    </source>
</evidence>
<evidence type="ECO:0000313" key="6">
    <source>
        <dbReference type="Proteomes" id="UP000246375"/>
    </source>
</evidence>
<dbReference type="RefSeq" id="WP_022649431.1">
    <property type="nucleotide sequence ID" value="NZ_AP025764.1"/>
</dbReference>
<dbReference type="Pfam" id="PF00419">
    <property type="entry name" value="Fimbrial"/>
    <property type="match status" value="1"/>
</dbReference>
<dbReference type="PANTHER" id="PTHR33420:SF11">
    <property type="entry name" value="FIMBRIAL-LIKE PROTEIN"/>
    <property type="match status" value="1"/>
</dbReference>
<feature type="signal peptide" evidence="1">
    <location>
        <begin position="1"/>
        <end position="23"/>
    </location>
</feature>
<evidence type="ECO:0000313" key="4">
    <source>
        <dbReference type="EMBL" id="PXB42044.1"/>
    </source>
</evidence>
<dbReference type="GO" id="GO:0043709">
    <property type="term" value="P:cell adhesion involved in single-species biofilm formation"/>
    <property type="evidence" value="ECO:0007669"/>
    <property type="project" value="TreeGrafter"/>
</dbReference>
<dbReference type="PANTHER" id="PTHR33420">
    <property type="entry name" value="FIMBRIAL SUBUNIT ELFA-RELATED"/>
    <property type="match status" value="1"/>
</dbReference>
<organism evidence="3 5">
    <name type="scientific">Enterobacter hormaechei</name>
    <dbReference type="NCBI Taxonomy" id="158836"/>
    <lineage>
        <taxon>Bacteria</taxon>
        <taxon>Pseudomonadati</taxon>
        <taxon>Pseudomonadota</taxon>
        <taxon>Gammaproteobacteria</taxon>
        <taxon>Enterobacterales</taxon>
        <taxon>Enterobacteriaceae</taxon>
        <taxon>Enterobacter</taxon>
        <taxon>Enterobacter cloacae complex</taxon>
    </lineage>
</organism>
<dbReference type="InterPro" id="IPR050263">
    <property type="entry name" value="Bact_Fimbrial_Adh_Pro"/>
</dbReference>
<keyword evidence="1" id="KW-0732">Signal</keyword>
<dbReference type="EMBL" id="PNXT01000001">
    <property type="protein sequence ID" value="PTX90033.1"/>
    <property type="molecule type" value="Genomic_DNA"/>
</dbReference>
<accession>A0A3S0FW40</accession>
<evidence type="ECO:0000313" key="5">
    <source>
        <dbReference type="Proteomes" id="UP000244004"/>
    </source>
</evidence>